<keyword evidence="4" id="KW-0819">tRNA processing</keyword>
<dbReference type="Proteomes" id="UP001044222">
    <property type="component" value="Chromosome 12"/>
</dbReference>
<evidence type="ECO:0000256" key="1">
    <source>
        <dbReference type="ARBA" id="ARBA00004496"/>
    </source>
</evidence>
<gene>
    <name evidence="7" type="ORF">ANANG_G00217410</name>
</gene>
<evidence type="ECO:0000313" key="7">
    <source>
        <dbReference type="EMBL" id="KAG5837851.1"/>
    </source>
</evidence>
<feature type="region of interest" description="Disordered" evidence="6">
    <location>
        <begin position="66"/>
        <end position="120"/>
    </location>
</feature>
<protein>
    <submittedName>
        <fullName evidence="7">Uncharacterized protein</fullName>
    </submittedName>
</protein>
<evidence type="ECO:0000256" key="2">
    <source>
        <dbReference type="ARBA" id="ARBA00022490"/>
    </source>
</evidence>
<evidence type="ECO:0000313" key="8">
    <source>
        <dbReference type="Proteomes" id="UP001044222"/>
    </source>
</evidence>
<proteinExistence type="predicted"/>
<comment type="subcellular location">
    <subcellularLocation>
        <location evidence="1">Cytoplasm</location>
    </subcellularLocation>
</comment>
<feature type="region of interest" description="Disordered" evidence="6">
    <location>
        <begin position="170"/>
        <end position="193"/>
    </location>
</feature>
<dbReference type="AlphaFoldDB" id="A0A9D3RPR2"/>
<dbReference type="GO" id="GO:0005737">
    <property type="term" value="C:cytoplasm"/>
    <property type="evidence" value="ECO:0007669"/>
    <property type="project" value="UniProtKB-SubCell"/>
</dbReference>
<keyword evidence="2" id="KW-0963">Cytoplasm</keyword>
<name>A0A9D3RPR2_ANGAN</name>
<evidence type="ECO:0000256" key="6">
    <source>
        <dbReference type="SAM" id="MobiDB-lite"/>
    </source>
</evidence>
<reference evidence="7" key="1">
    <citation type="submission" date="2021-01" db="EMBL/GenBank/DDBJ databases">
        <title>A chromosome-scale assembly of European eel, Anguilla anguilla.</title>
        <authorList>
            <person name="Henkel C."/>
            <person name="Jong-Raadsen S.A."/>
            <person name="Dufour S."/>
            <person name="Weltzien F.-A."/>
            <person name="Palstra A.P."/>
            <person name="Pelster B."/>
            <person name="Spaink H.P."/>
            <person name="Van Den Thillart G.E."/>
            <person name="Jansen H."/>
            <person name="Zahm M."/>
            <person name="Klopp C."/>
            <person name="Cedric C."/>
            <person name="Louis A."/>
            <person name="Berthelot C."/>
            <person name="Parey E."/>
            <person name="Roest Crollius H."/>
            <person name="Montfort J."/>
            <person name="Robinson-Rechavi M."/>
            <person name="Bucao C."/>
            <person name="Bouchez O."/>
            <person name="Gislard M."/>
            <person name="Lluch J."/>
            <person name="Milhes M."/>
            <person name="Lampietro C."/>
            <person name="Lopez Roques C."/>
            <person name="Donnadieu C."/>
            <person name="Braasch I."/>
            <person name="Desvignes T."/>
            <person name="Postlethwait J."/>
            <person name="Bobe J."/>
            <person name="Guiguen Y."/>
            <person name="Dirks R."/>
        </authorList>
    </citation>
    <scope>NUCLEOTIDE SEQUENCE</scope>
    <source>
        <strain evidence="7">Tag_6206</strain>
        <tissue evidence="7">Liver</tissue>
    </source>
</reference>
<organism evidence="7 8">
    <name type="scientific">Anguilla anguilla</name>
    <name type="common">European freshwater eel</name>
    <name type="synonym">Muraena anguilla</name>
    <dbReference type="NCBI Taxonomy" id="7936"/>
    <lineage>
        <taxon>Eukaryota</taxon>
        <taxon>Metazoa</taxon>
        <taxon>Chordata</taxon>
        <taxon>Craniata</taxon>
        <taxon>Vertebrata</taxon>
        <taxon>Euteleostomi</taxon>
        <taxon>Actinopterygii</taxon>
        <taxon>Neopterygii</taxon>
        <taxon>Teleostei</taxon>
        <taxon>Anguilliformes</taxon>
        <taxon>Anguillidae</taxon>
        <taxon>Anguilla</taxon>
    </lineage>
</organism>
<dbReference type="PANTHER" id="PTHR14344:SF3">
    <property type="entry name" value="WD REPEAT-CONTAINING PROTEIN 6"/>
    <property type="match status" value="1"/>
</dbReference>
<feature type="region of interest" description="Disordered" evidence="6">
    <location>
        <begin position="241"/>
        <end position="262"/>
    </location>
</feature>
<dbReference type="GO" id="GO:0030488">
    <property type="term" value="P:tRNA methylation"/>
    <property type="evidence" value="ECO:0007669"/>
    <property type="project" value="TreeGrafter"/>
</dbReference>
<dbReference type="InterPro" id="IPR051973">
    <property type="entry name" value="tRNA_Anticodon_Mtase-Reg"/>
</dbReference>
<evidence type="ECO:0000256" key="5">
    <source>
        <dbReference type="ARBA" id="ARBA00022737"/>
    </source>
</evidence>
<sequence length="262" mass="27112">MADSKCGAVMESVMLVAPVTALEFLGEDYLLAGEGPNLSVYSLHAPPAVCATLTALRNQRIHGVRPDPWQQGRAARAAVAEEEEDAELEASPWQREQGRRAALSEEEEEEEEEPSPWRQSGGVRSAVLAVFGGKAVRLVGFEEGGGRGVPLSAGPGAPAGAAGLGVRRALAPGRGSPPGRGSGPQCRAPAGGGKGRSLALRSCREGCLLYSALLLGQHWDHVVVVGGTVFNQLVMWRPGGGGAGRAAEQGAPVERGWRGTAG</sequence>
<keyword evidence="3" id="KW-0853">WD repeat</keyword>
<keyword evidence="5" id="KW-0677">Repeat</keyword>
<evidence type="ECO:0000256" key="4">
    <source>
        <dbReference type="ARBA" id="ARBA00022694"/>
    </source>
</evidence>
<evidence type="ECO:0000256" key="3">
    <source>
        <dbReference type="ARBA" id="ARBA00022574"/>
    </source>
</evidence>
<feature type="compositionally biased region" description="Acidic residues" evidence="6">
    <location>
        <begin position="104"/>
        <end position="114"/>
    </location>
</feature>
<dbReference type="PANTHER" id="PTHR14344">
    <property type="entry name" value="WD REPEAT PROTEIN"/>
    <property type="match status" value="1"/>
</dbReference>
<dbReference type="EMBL" id="JAFIRN010000012">
    <property type="protein sequence ID" value="KAG5837851.1"/>
    <property type="molecule type" value="Genomic_DNA"/>
</dbReference>
<comment type="caution">
    <text evidence="7">The sequence shown here is derived from an EMBL/GenBank/DDBJ whole genome shotgun (WGS) entry which is preliminary data.</text>
</comment>
<accession>A0A9D3RPR2</accession>
<keyword evidence="8" id="KW-1185">Reference proteome</keyword>